<accession>A0A0G4HKH1</accession>
<dbReference type="AlphaFoldDB" id="A0A0G4HKH1"/>
<dbReference type="PANTHER" id="PTHR33875:SF2">
    <property type="entry name" value="ACR183CP"/>
    <property type="match status" value="1"/>
</dbReference>
<dbReference type="SUPFAM" id="SSF52833">
    <property type="entry name" value="Thioredoxin-like"/>
    <property type="match status" value="1"/>
</dbReference>
<sequence length="173" mass="19831">MCPFSVKFYKTMRKDVLPKFGDDMKLVVYNYVQTWHWTSAVMAKASIAAGQLAPSRYFDAFDVLADLREKYTEQEMTETTYSQIVEELGTALSSEPASIPKEDFIQLMDPRNDLHSNLLTEVKFHTKYGRQNSIHITPTVLINGLVDNSISSSMSAEDWSRRLEFYKAQKIPS</sequence>
<dbReference type="Gene3D" id="3.40.30.10">
    <property type="entry name" value="Glutaredoxin"/>
    <property type="match status" value="1"/>
</dbReference>
<evidence type="ECO:0008006" key="2">
    <source>
        <dbReference type="Google" id="ProtNLM"/>
    </source>
</evidence>
<dbReference type="EMBL" id="CDMZ01003021">
    <property type="protein sequence ID" value="CEM44814.1"/>
    <property type="molecule type" value="Genomic_DNA"/>
</dbReference>
<protein>
    <recommendedName>
        <fullName evidence="2">Thioredoxin-like fold domain-containing protein</fullName>
    </recommendedName>
</protein>
<dbReference type="VEuPathDB" id="CryptoDB:Cvel_28629"/>
<reference evidence="1" key="1">
    <citation type="submission" date="2014-11" db="EMBL/GenBank/DDBJ databases">
        <authorList>
            <person name="Otto D Thomas"/>
            <person name="Naeem Raeece"/>
        </authorList>
    </citation>
    <scope>NUCLEOTIDE SEQUENCE</scope>
</reference>
<organism evidence="1">
    <name type="scientific">Chromera velia CCMP2878</name>
    <dbReference type="NCBI Taxonomy" id="1169474"/>
    <lineage>
        <taxon>Eukaryota</taxon>
        <taxon>Sar</taxon>
        <taxon>Alveolata</taxon>
        <taxon>Colpodellida</taxon>
        <taxon>Chromeraceae</taxon>
        <taxon>Chromera</taxon>
    </lineage>
</organism>
<dbReference type="PANTHER" id="PTHR33875">
    <property type="entry name" value="OS09G0542200 PROTEIN"/>
    <property type="match status" value="1"/>
</dbReference>
<gene>
    <name evidence="1" type="ORF">Cvel_28629</name>
</gene>
<proteinExistence type="predicted"/>
<dbReference type="PhylomeDB" id="A0A0G4HKH1"/>
<evidence type="ECO:0000313" key="1">
    <source>
        <dbReference type="EMBL" id="CEM44814.1"/>
    </source>
</evidence>
<name>A0A0G4HKH1_9ALVE</name>
<dbReference type="InterPro" id="IPR036249">
    <property type="entry name" value="Thioredoxin-like_sf"/>
</dbReference>